<reference evidence="1 2" key="2">
    <citation type="journal article" date="2022" name="Mol. Ecol. Resour.">
        <title>The genomes of chicory, endive, great burdock and yacon provide insights into Asteraceae paleo-polyploidization history and plant inulin production.</title>
        <authorList>
            <person name="Fan W."/>
            <person name="Wang S."/>
            <person name="Wang H."/>
            <person name="Wang A."/>
            <person name="Jiang F."/>
            <person name="Liu H."/>
            <person name="Zhao H."/>
            <person name="Xu D."/>
            <person name="Zhang Y."/>
        </authorList>
    </citation>
    <scope>NUCLEOTIDE SEQUENCE [LARGE SCALE GENOMIC DNA]</scope>
    <source>
        <strain evidence="2">cv. Punajuju</strain>
        <tissue evidence="1">Leaves</tissue>
    </source>
</reference>
<name>A0ACB9BQY6_CICIN</name>
<reference evidence="2" key="1">
    <citation type="journal article" date="2022" name="Mol. Ecol. Resour.">
        <title>The genomes of chicory, endive, great burdock and yacon provide insights into Asteraceae palaeo-polyploidization history and plant inulin production.</title>
        <authorList>
            <person name="Fan W."/>
            <person name="Wang S."/>
            <person name="Wang H."/>
            <person name="Wang A."/>
            <person name="Jiang F."/>
            <person name="Liu H."/>
            <person name="Zhao H."/>
            <person name="Xu D."/>
            <person name="Zhang Y."/>
        </authorList>
    </citation>
    <scope>NUCLEOTIDE SEQUENCE [LARGE SCALE GENOMIC DNA]</scope>
    <source>
        <strain evidence="2">cv. Punajuju</strain>
    </source>
</reference>
<gene>
    <name evidence="1" type="ORF">L2E82_36231</name>
</gene>
<keyword evidence="2" id="KW-1185">Reference proteome</keyword>
<proteinExistence type="predicted"/>
<protein>
    <submittedName>
        <fullName evidence="1">Uncharacterized protein</fullName>
    </submittedName>
</protein>
<sequence>MAFHSTDGVNDMNVHTSCGNGFEPKQTGIGIEHSDAFNGDLLEDLDTMMEDIDNRLRIARMVSDSVIKGMVSAVEQEADEKIKAKDLELAILKRSLQFHNLNGDQNESWLLQETHEPETFKVSFEDAYVKHDRLKESLVVMRNSAIDQFKKLRKQIESVRGCKIKRNGSCHEIVGLGGILKEEKYENGVDLEKTVDNLETMMNNTCGLVDTMIMFSKNSLNECQQEHELKRKLEDMVIQSSIRGIWDQKGSQNLDLAEKFSNISLLRNELEALTKLLPHHENLVSHGSFDFDNTHGNPLRSQLSSRWDENGKSTEGLDVPDSFDAVQLNHMNKEELVKFFNNMISKLKRDHESEIQKKTEAYISLKGKYLSERHSFVPPKEFETLKKKIPEVVSKLDGILSESDEFPKKGDSVASIDILNNTLNTLLKENSNLKDSLAFKKDEVKLLESKLSSSSEQFQNMVNTHELFITDACIEASIVENVYKCVVEGLNCQIQEMKEESELEMIAMQDVYDVLLRVDSVDVKDSSDCEIEDTFMESLFMQELLQTVFMEFVSDVEKKIATLHEEYATINKKKEMEREVEMILEGEKRAKLVEENERVKRELTKEKEQFELALNECSNLRKQANWQETLMLKKNKEFDEMNEKFSKAQEKIVNDRMEINSLKEKVEKAMEEIKSLNDYKNMVLDLSDEKKSFVSLIEVKEKEHRKQMEAIVVLVDELSTKIGDFERRVTKDVLNNNTRLENSRLQLSSFIKEVSELKRTGILYKQKFEKKCSDLQMAEDEVDLLGDEVETLLGLLEKIYIALDHYSPVLQHYSGVIEILELVRRELSGESLKPH</sequence>
<evidence type="ECO:0000313" key="2">
    <source>
        <dbReference type="Proteomes" id="UP001055811"/>
    </source>
</evidence>
<dbReference type="Proteomes" id="UP001055811">
    <property type="component" value="Linkage Group LG06"/>
</dbReference>
<organism evidence="1 2">
    <name type="scientific">Cichorium intybus</name>
    <name type="common">Chicory</name>
    <dbReference type="NCBI Taxonomy" id="13427"/>
    <lineage>
        <taxon>Eukaryota</taxon>
        <taxon>Viridiplantae</taxon>
        <taxon>Streptophyta</taxon>
        <taxon>Embryophyta</taxon>
        <taxon>Tracheophyta</taxon>
        <taxon>Spermatophyta</taxon>
        <taxon>Magnoliopsida</taxon>
        <taxon>eudicotyledons</taxon>
        <taxon>Gunneridae</taxon>
        <taxon>Pentapetalae</taxon>
        <taxon>asterids</taxon>
        <taxon>campanulids</taxon>
        <taxon>Asterales</taxon>
        <taxon>Asteraceae</taxon>
        <taxon>Cichorioideae</taxon>
        <taxon>Cichorieae</taxon>
        <taxon>Cichoriinae</taxon>
        <taxon>Cichorium</taxon>
    </lineage>
</organism>
<dbReference type="EMBL" id="CM042014">
    <property type="protein sequence ID" value="KAI3724453.1"/>
    <property type="molecule type" value="Genomic_DNA"/>
</dbReference>
<accession>A0ACB9BQY6</accession>
<evidence type="ECO:0000313" key="1">
    <source>
        <dbReference type="EMBL" id="KAI3724453.1"/>
    </source>
</evidence>
<comment type="caution">
    <text evidence="1">The sequence shown here is derived from an EMBL/GenBank/DDBJ whole genome shotgun (WGS) entry which is preliminary data.</text>
</comment>